<dbReference type="Proteomes" id="UP000077927">
    <property type="component" value="Chromosome 2"/>
</dbReference>
<reference evidence="1 2" key="1">
    <citation type="submission" date="2015-09" db="EMBL/GenBank/DDBJ databases">
        <authorList>
            <person name="Xu Y."/>
            <person name="Nagy A."/>
            <person name="Liu N.T."/>
            <person name="Nou X."/>
        </authorList>
    </citation>
    <scope>NUCLEOTIDE SEQUENCE [LARGE SCALE GENOMIC DNA]</scope>
    <source>
        <strain evidence="1 2">FC1138</strain>
    </source>
</reference>
<gene>
    <name evidence="1" type="ORF">ACS15_4014</name>
</gene>
<protein>
    <submittedName>
        <fullName evidence="1">Uncharacterized protein</fullName>
    </submittedName>
</protein>
<proteinExistence type="predicted"/>
<name>A0AAC9FTM0_9RALS</name>
<dbReference type="EMBL" id="CP012606">
    <property type="protein sequence ID" value="ANH76379.1"/>
    <property type="molecule type" value="Genomic_DNA"/>
</dbReference>
<dbReference type="KEGG" id="rin:ACS15_4014"/>
<sequence length="37" mass="3968">MIKKTITMNANNLIGAIGALAAGFMQIKNQKSIPDLH</sequence>
<evidence type="ECO:0000313" key="1">
    <source>
        <dbReference type="EMBL" id="ANH76379.1"/>
    </source>
</evidence>
<evidence type="ECO:0000313" key="2">
    <source>
        <dbReference type="Proteomes" id="UP000077927"/>
    </source>
</evidence>
<accession>A0AAC9FTM0</accession>
<dbReference type="AlphaFoldDB" id="A0AAC9FTM0"/>
<organism evidence="1 2">
    <name type="scientific">Ralstonia insidiosa</name>
    <dbReference type="NCBI Taxonomy" id="190721"/>
    <lineage>
        <taxon>Bacteria</taxon>
        <taxon>Pseudomonadati</taxon>
        <taxon>Pseudomonadota</taxon>
        <taxon>Betaproteobacteria</taxon>
        <taxon>Burkholderiales</taxon>
        <taxon>Burkholderiaceae</taxon>
        <taxon>Ralstonia</taxon>
    </lineage>
</organism>